<dbReference type="Gene3D" id="1.10.10.10">
    <property type="entry name" value="Winged helix-like DNA-binding domain superfamily/Winged helix DNA-binding domain"/>
    <property type="match status" value="1"/>
</dbReference>
<dbReference type="GO" id="GO:0016740">
    <property type="term" value="F:transferase activity"/>
    <property type="evidence" value="ECO:0007669"/>
    <property type="project" value="TreeGrafter"/>
</dbReference>
<dbReference type="Proteomes" id="UP000074294">
    <property type="component" value="Unassembled WGS sequence"/>
</dbReference>
<dbReference type="STRING" id="1776334.APZ16_04030"/>
<dbReference type="EMBL" id="LQMQ01000005">
    <property type="protein sequence ID" value="KUO42469.1"/>
    <property type="molecule type" value="Genomic_DNA"/>
</dbReference>
<dbReference type="PANTHER" id="PTHR23290">
    <property type="entry name" value="RRNA N6-ADENOSINE-METHYLTRANSFERASE METTL5"/>
    <property type="match status" value="1"/>
</dbReference>
<dbReference type="InterPro" id="IPR051720">
    <property type="entry name" value="rRNA_MeTrfase/Polyamine_Synth"/>
</dbReference>
<dbReference type="InterPro" id="IPR036388">
    <property type="entry name" value="WH-like_DNA-bd_sf"/>
</dbReference>
<dbReference type="PANTHER" id="PTHR23290:SF0">
    <property type="entry name" value="RRNA N6-ADENOSINE-METHYLTRANSFERASE METTL5"/>
    <property type="match status" value="1"/>
</dbReference>
<protein>
    <recommendedName>
        <fullName evidence="1">N(4)-bis(aminopropyl)spermidine synthase C-terminal domain-containing protein</fullName>
    </recommendedName>
</protein>
<name>A0A147K0V6_HADYE</name>
<dbReference type="SUPFAM" id="SSF53335">
    <property type="entry name" value="S-adenosyl-L-methionine-dependent methyltransferases"/>
    <property type="match status" value="1"/>
</dbReference>
<evidence type="ECO:0000313" key="3">
    <source>
        <dbReference type="Proteomes" id="UP000074294"/>
    </source>
</evidence>
<gene>
    <name evidence="2" type="ORF">APZ16_04030</name>
</gene>
<dbReference type="Gene3D" id="3.40.50.150">
    <property type="entry name" value="Vaccinia Virus protein VP39"/>
    <property type="match status" value="1"/>
</dbReference>
<feature type="domain" description="N(4)-bis(aminopropyl)spermidine synthase C-terminal" evidence="1">
    <location>
        <begin position="91"/>
        <end position="319"/>
    </location>
</feature>
<dbReference type="Pfam" id="PF01861">
    <property type="entry name" value="BpsA_C"/>
    <property type="match status" value="1"/>
</dbReference>
<sequence>MKKIEEYVVNELASSKKSLWQLLENSQFPLKDLVQALGEMRKREIIRTDGTGFVLTPRGRKKVPRDSSLYRSSICDHCWGKRIVPQGKFQEVLAEFQKIARGRPAPSLEFFQGYMREEDVVARAALMHRYGDVLRRKIVLIGDDDLLSVVLSLTGMPSRVCVLDVDERLGNFLKEVNRDYGLDIEFRIYNVAEPLPEDLIGSFDVFSSEPLETMSGLKAFVGRGVGCLRDNGCGYFGLTVLEASYKKWLAVEKLLLRMNCVITDIIKDFSRYPMNYGTVNYESFAANLGFPVEKSSGVNWYKSTLFRFEALGRPRGVSFARKKLKVAAVDMEEDLTHPWANAKPK</sequence>
<dbReference type="AlphaFoldDB" id="A0A147K0V6"/>
<comment type="caution">
    <text evidence="2">The sequence shown here is derived from an EMBL/GenBank/DDBJ whole genome shotgun (WGS) entry which is preliminary data.</text>
</comment>
<dbReference type="InterPro" id="IPR002723">
    <property type="entry name" value="BpsA_C"/>
</dbReference>
<proteinExistence type="predicted"/>
<dbReference type="InterPro" id="IPR029063">
    <property type="entry name" value="SAM-dependent_MTases_sf"/>
</dbReference>
<reference evidence="2 3" key="1">
    <citation type="journal article" date="2016" name="Nat. Microbiol.">
        <title>Genomic inference of the metabolism of cosmopolitan subsurface Archaea, Hadesarchaea.</title>
        <authorList>
            <person name="Baker B.J."/>
            <person name="Saw J.H."/>
            <person name="Lind A.E."/>
            <person name="Lazar C.S."/>
            <person name="Hinrichs K.-U."/>
            <person name="Teske A.P."/>
            <person name="Ettema T.J."/>
        </authorList>
    </citation>
    <scope>NUCLEOTIDE SEQUENCE [LARGE SCALE GENOMIC DNA]</scope>
</reference>
<evidence type="ECO:0000259" key="1">
    <source>
        <dbReference type="Pfam" id="PF01861"/>
    </source>
</evidence>
<dbReference type="GO" id="GO:0006596">
    <property type="term" value="P:polyamine biosynthetic process"/>
    <property type="evidence" value="ECO:0007669"/>
    <property type="project" value="TreeGrafter"/>
</dbReference>
<organism evidence="2 3">
    <name type="scientific">Hadarchaeum yellowstonense</name>
    <dbReference type="NCBI Taxonomy" id="1776334"/>
    <lineage>
        <taxon>Archaea</taxon>
        <taxon>Methanobacteriati</taxon>
        <taxon>Candidatus Hadarchaeota</taxon>
        <taxon>Candidatus Hadarchaeia</taxon>
        <taxon>Candidatus Hadarchaeales</taxon>
        <taxon>Candidatus Hadarchaeaceae</taxon>
        <taxon>Candidatus Hadarchaeum</taxon>
    </lineage>
</organism>
<evidence type="ECO:0000313" key="2">
    <source>
        <dbReference type="EMBL" id="KUO42469.1"/>
    </source>
</evidence>
<accession>A0A147K0V6</accession>